<dbReference type="OrthoDB" id="674604at2759"/>
<accession>A0A9N9W066</accession>
<name>A0A9N9W066_9HYPO</name>
<dbReference type="PANTHER" id="PTHR10622">
    <property type="entry name" value="HET DOMAIN-CONTAINING PROTEIN"/>
    <property type="match status" value="1"/>
</dbReference>
<protein>
    <recommendedName>
        <fullName evidence="1">Heterokaryon incompatibility domain-containing protein</fullName>
    </recommendedName>
</protein>
<organism evidence="2 3">
    <name type="scientific">Clonostachys solani</name>
    <dbReference type="NCBI Taxonomy" id="160281"/>
    <lineage>
        <taxon>Eukaryota</taxon>
        <taxon>Fungi</taxon>
        <taxon>Dikarya</taxon>
        <taxon>Ascomycota</taxon>
        <taxon>Pezizomycotina</taxon>
        <taxon>Sordariomycetes</taxon>
        <taxon>Hypocreomycetidae</taxon>
        <taxon>Hypocreales</taxon>
        <taxon>Bionectriaceae</taxon>
        <taxon>Clonostachys</taxon>
    </lineage>
</organism>
<comment type="caution">
    <text evidence="2">The sequence shown here is derived from an EMBL/GenBank/DDBJ whole genome shotgun (WGS) entry which is preliminary data.</text>
</comment>
<dbReference type="EMBL" id="CABFOC020000002">
    <property type="protein sequence ID" value="CAH0037951.1"/>
    <property type="molecule type" value="Genomic_DNA"/>
</dbReference>
<evidence type="ECO:0000259" key="1">
    <source>
        <dbReference type="Pfam" id="PF06985"/>
    </source>
</evidence>
<dbReference type="Proteomes" id="UP000775872">
    <property type="component" value="Unassembled WGS sequence"/>
</dbReference>
<feature type="domain" description="Heterokaryon incompatibility" evidence="1">
    <location>
        <begin position="22"/>
        <end position="104"/>
    </location>
</feature>
<evidence type="ECO:0000313" key="3">
    <source>
        <dbReference type="Proteomes" id="UP000775872"/>
    </source>
</evidence>
<gene>
    <name evidence="2" type="ORF">CSOL1703_00003104</name>
</gene>
<reference evidence="2" key="1">
    <citation type="submission" date="2021-10" db="EMBL/GenBank/DDBJ databases">
        <authorList>
            <person name="Piombo E."/>
        </authorList>
    </citation>
    <scope>NUCLEOTIDE SEQUENCE</scope>
</reference>
<dbReference type="AlphaFoldDB" id="A0A9N9W066"/>
<dbReference type="InterPro" id="IPR010730">
    <property type="entry name" value="HET"/>
</dbReference>
<proteinExistence type="predicted"/>
<sequence>MRLINSTTFEVAEFFGDEIPLYAILSHTWGYGEVELRDVLAGSFHDRGGFFKLQGCCAQAANDDLAWVWIDTCCIDKSSSAELSEAINSMYTWYQNAEVCYVYLFDVPPLDPFLDKHKFQKARWFTRGWCLQELIAPREVEFYADDWSELGTKWTLQAPISEITSIPASVLLHQKQPAQFPVAQRMSWASRRSTKREEDMAYCLLGMFDINMPLLYGEGKKAFIRLQQEILKREVDYSIFLWRSTALHGATGLLCDTPHCFPVEGVPIISGGLCKYSEISASDLPHKSGSERINLPQVTPRGLEMTLYTRAYQANTLLAWIYLTCKGGLIFLVLNKKSLDHKHYRTRVGYVEVMGMGRDPTGYITSLSDYKYITTAIFTELVIPQIEVQTLYFRVWLQSKTNEELSIAEIYPPGYDLDFRDGVFSTELNPVDCPDNFFLLVSVKDTPEKFIVAFNLFHSTWAYKIRKHTSDANLESAAKESWAGAVEDDTDRAISRLSSGSYIIVSAKTRARSSRAYLYVTLIPAAFATDISLPRTIVPRIRQPN</sequence>
<dbReference type="PANTHER" id="PTHR10622:SF10">
    <property type="entry name" value="HET DOMAIN-CONTAINING PROTEIN"/>
    <property type="match status" value="1"/>
</dbReference>
<dbReference type="Pfam" id="PF06985">
    <property type="entry name" value="HET"/>
    <property type="match status" value="1"/>
</dbReference>
<evidence type="ECO:0000313" key="2">
    <source>
        <dbReference type="EMBL" id="CAH0037951.1"/>
    </source>
</evidence>
<keyword evidence="3" id="KW-1185">Reference proteome</keyword>